<dbReference type="EMBL" id="BGZK01001353">
    <property type="protein sequence ID" value="GBP77911.1"/>
    <property type="molecule type" value="Genomic_DNA"/>
</dbReference>
<proteinExistence type="predicted"/>
<evidence type="ECO:0000313" key="1">
    <source>
        <dbReference type="EMBL" id="GBP77911.1"/>
    </source>
</evidence>
<name>A0A4C1YN71_EUMVA</name>
<accession>A0A4C1YN71</accession>
<gene>
    <name evidence="1" type="ORF">EVAR_89564_1</name>
</gene>
<protein>
    <submittedName>
        <fullName evidence="1">Uncharacterized protein</fullName>
    </submittedName>
</protein>
<organism evidence="1 2">
    <name type="scientific">Eumeta variegata</name>
    <name type="common">Bagworm moth</name>
    <name type="synonym">Eumeta japonica</name>
    <dbReference type="NCBI Taxonomy" id="151549"/>
    <lineage>
        <taxon>Eukaryota</taxon>
        <taxon>Metazoa</taxon>
        <taxon>Ecdysozoa</taxon>
        <taxon>Arthropoda</taxon>
        <taxon>Hexapoda</taxon>
        <taxon>Insecta</taxon>
        <taxon>Pterygota</taxon>
        <taxon>Neoptera</taxon>
        <taxon>Endopterygota</taxon>
        <taxon>Lepidoptera</taxon>
        <taxon>Glossata</taxon>
        <taxon>Ditrysia</taxon>
        <taxon>Tineoidea</taxon>
        <taxon>Psychidae</taxon>
        <taxon>Oiketicinae</taxon>
        <taxon>Eumeta</taxon>
    </lineage>
</organism>
<sequence>MDVVFAKDISSNVFDACVRNALSKQRWSQDPSHTFDSDFGPTLVFDRSPVLNFAPGLAFDSDPDPVLDSDFCPAFNSDSATNHNSDLNDRNCWGLVSL</sequence>
<comment type="caution">
    <text evidence="1">The sequence shown here is derived from an EMBL/GenBank/DDBJ whole genome shotgun (WGS) entry which is preliminary data.</text>
</comment>
<evidence type="ECO:0000313" key="2">
    <source>
        <dbReference type="Proteomes" id="UP000299102"/>
    </source>
</evidence>
<keyword evidence="2" id="KW-1185">Reference proteome</keyword>
<reference evidence="1 2" key="1">
    <citation type="journal article" date="2019" name="Commun. Biol.">
        <title>The bagworm genome reveals a unique fibroin gene that provides high tensile strength.</title>
        <authorList>
            <person name="Kono N."/>
            <person name="Nakamura H."/>
            <person name="Ohtoshi R."/>
            <person name="Tomita M."/>
            <person name="Numata K."/>
            <person name="Arakawa K."/>
        </authorList>
    </citation>
    <scope>NUCLEOTIDE SEQUENCE [LARGE SCALE GENOMIC DNA]</scope>
</reference>
<dbReference type="AlphaFoldDB" id="A0A4C1YN71"/>
<dbReference type="Proteomes" id="UP000299102">
    <property type="component" value="Unassembled WGS sequence"/>
</dbReference>